<organism evidence="3 4">
    <name type="scientific">Choiromyces venosus 120613-1</name>
    <dbReference type="NCBI Taxonomy" id="1336337"/>
    <lineage>
        <taxon>Eukaryota</taxon>
        <taxon>Fungi</taxon>
        <taxon>Dikarya</taxon>
        <taxon>Ascomycota</taxon>
        <taxon>Pezizomycotina</taxon>
        <taxon>Pezizomycetes</taxon>
        <taxon>Pezizales</taxon>
        <taxon>Tuberaceae</taxon>
        <taxon>Choiromyces</taxon>
    </lineage>
</organism>
<protein>
    <submittedName>
        <fullName evidence="3">Uncharacterized protein</fullName>
    </submittedName>
</protein>
<evidence type="ECO:0000259" key="2">
    <source>
        <dbReference type="Pfam" id="PF25324"/>
    </source>
</evidence>
<dbReference type="AlphaFoldDB" id="A0A3N4JEQ4"/>
<dbReference type="InterPro" id="IPR003615">
    <property type="entry name" value="HNH_nuc"/>
</dbReference>
<dbReference type="STRING" id="1336337.A0A3N4JEQ4"/>
<accession>A0A3N4JEQ4</accession>
<evidence type="ECO:0000313" key="4">
    <source>
        <dbReference type="Proteomes" id="UP000276215"/>
    </source>
</evidence>
<sequence length="259" mass="28808">MRNTFIYASDNPGIILGGLWVTPGITNANFHSMLEIFCLFSDTFELRDHNEQLIERDENQLQPGNYYIATNGSVTLTEEVPLLRTISGQSETRTASFRDAVRARDGGCVITGRPALLGRWEGLEAAHIFPLAYEEHWNAHNYGSLITFPPAQESYGSINSVQNGLLLDRTMHGFFDSYLLAINPNDNDKINPGWPDDRLLQWHFGQAVLTNMKGTGEPCFEQDFPPGSDMIGEIMSGPKAGARMEFELFSRLNAIGSCG</sequence>
<evidence type="ECO:0000313" key="3">
    <source>
        <dbReference type="EMBL" id="RPA92284.1"/>
    </source>
</evidence>
<keyword evidence="4" id="KW-1185">Reference proteome</keyword>
<dbReference type="OrthoDB" id="2142759at2759"/>
<dbReference type="Pfam" id="PF25324">
    <property type="entry name" value="DUF7881"/>
    <property type="match status" value="1"/>
</dbReference>
<reference evidence="3 4" key="1">
    <citation type="journal article" date="2018" name="Nat. Ecol. Evol.">
        <title>Pezizomycetes genomes reveal the molecular basis of ectomycorrhizal truffle lifestyle.</title>
        <authorList>
            <person name="Murat C."/>
            <person name="Payen T."/>
            <person name="Noel B."/>
            <person name="Kuo A."/>
            <person name="Morin E."/>
            <person name="Chen J."/>
            <person name="Kohler A."/>
            <person name="Krizsan K."/>
            <person name="Balestrini R."/>
            <person name="Da Silva C."/>
            <person name="Montanini B."/>
            <person name="Hainaut M."/>
            <person name="Levati E."/>
            <person name="Barry K.W."/>
            <person name="Belfiori B."/>
            <person name="Cichocki N."/>
            <person name="Clum A."/>
            <person name="Dockter R.B."/>
            <person name="Fauchery L."/>
            <person name="Guy J."/>
            <person name="Iotti M."/>
            <person name="Le Tacon F."/>
            <person name="Lindquist E.A."/>
            <person name="Lipzen A."/>
            <person name="Malagnac F."/>
            <person name="Mello A."/>
            <person name="Molinier V."/>
            <person name="Miyauchi S."/>
            <person name="Poulain J."/>
            <person name="Riccioni C."/>
            <person name="Rubini A."/>
            <person name="Sitrit Y."/>
            <person name="Splivallo R."/>
            <person name="Traeger S."/>
            <person name="Wang M."/>
            <person name="Zifcakova L."/>
            <person name="Wipf D."/>
            <person name="Zambonelli A."/>
            <person name="Paolocci F."/>
            <person name="Nowrousian M."/>
            <person name="Ottonello S."/>
            <person name="Baldrian P."/>
            <person name="Spatafora J.W."/>
            <person name="Henrissat B."/>
            <person name="Nagy L.G."/>
            <person name="Aury J.M."/>
            <person name="Wincker P."/>
            <person name="Grigoriev I.V."/>
            <person name="Bonfante P."/>
            <person name="Martin F.M."/>
        </authorList>
    </citation>
    <scope>NUCLEOTIDE SEQUENCE [LARGE SCALE GENOMIC DNA]</scope>
    <source>
        <strain evidence="3 4">120613-1</strain>
    </source>
</reference>
<feature type="domain" description="DUF7881" evidence="2">
    <location>
        <begin position="1"/>
        <end position="74"/>
    </location>
</feature>
<feature type="domain" description="HNH nuclease" evidence="1">
    <location>
        <begin position="108"/>
        <end position="183"/>
    </location>
</feature>
<evidence type="ECO:0000259" key="1">
    <source>
        <dbReference type="Pfam" id="PF13391"/>
    </source>
</evidence>
<dbReference type="Pfam" id="PF13391">
    <property type="entry name" value="HNH_2"/>
    <property type="match status" value="1"/>
</dbReference>
<dbReference type="EMBL" id="ML120477">
    <property type="protein sequence ID" value="RPA92284.1"/>
    <property type="molecule type" value="Genomic_DNA"/>
</dbReference>
<gene>
    <name evidence="3" type="ORF">L873DRAFT_1831153</name>
</gene>
<dbReference type="InterPro" id="IPR057203">
    <property type="entry name" value="DUF7881"/>
</dbReference>
<dbReference type="Proteomes" id="UP000276215">
    <property type="component" value="Unassembled WGS sequence"/>
</dbReference>
<name>A0A3N4JEQ4_9PEZI</name>
<proteinExistence type="predicted"/>